<name>A0A417Y554_9ACTN</name>
<evidence type="ECO:0000256" key="1">
    <source>
        <dbReference type="ARBA" id="ARBA00006525"/>
    </source>
</evidence>
<reference evidence="3 4" key="1">
    <citation type="submission" date="2018-09" db="EMBL/GenBank/DDBJ databases">
        <title>Genome sequencing of Nocardioides immobilis CCTCC AB 2017083 for comparison to Nocardioides silvaticus.</title>
        <authorList>
            <person name="Li C."/>
            <person name="Wang G."/>
        </authorList>
    </citation>
    <scope>NUCLEOTIDE SEQUENCE [LARGE SCALE GENOMIC DNA]</scope>
    <source>
        <strain evidence="3 4">CCTCC AB 2017083</strain>
    </source>
</reference>
<feature type="domain" description="Smf/DprA SLOG" evidence="2">
    <location>
        <begin position="75"/>
        <end position="293"/>
    </location>
</feature>
<dbReference type="InterPro" id="IPR003488">
    <property type="entry name" value="DprA"/>
</dbReference>
<dbReference type="Gene3D" id="3.40.50.450">
    <property type="match status" value="1"/>
</dbReference>
<dbReference type="EMBL" id="QXGH01000011">
    <property type="protein sequence ID" value="RHW27812.1"/>
    <property type="molecule type" value="Genomic_DNA"/>
</dbReference>
<dbReference type="Proteomes" id="UP000283644">
    <property type="component" value="Unassembled WGS sequence"/>
</dbReference>
<evidence type="ECO:0000259" key="2">
    <source>
        <dbReference type="Pfam" id="PF02481"/>
    </source>
</evidence>
<proteinExistence type="inferred from homology"/>
<dbReference type="SUPFAM" id="SSF102405">
    <property type="entry name" value="MCP/YpsA-like"/>
    <property type="match status" value="1"/>
</dbReference>
<dbReference type="InterPro" id="IPR057666">
    <property type="entry name" value="DrpA_SLOG"/>
</dbReference>
<evidence type="ECO:0000313" key="3">
    <source>
        <dbReference type="EMBL" id="RHW27812.1"/>
    </source>
</evidence>
<comment type="similarity">
    <text evidence="1">Belongs to the DprA/Smf family.</text>
</comment>
<dbReference type="PANTHER" id="PTHR43022">
    <property type="entry name" value="PROTEIN SMF"/>
    <property type="match status" value="1"/>
</dbReference>
<comment type="caution">
    <text evidence="3">The sequence shown here is derived from an EMBL/GenBank/DDBJ whole genome shotgun (WGS) entry which is preliminary data.</text>
</comment>
<keyword evidence="4" id="KW-1185">Reference proteome</keyword>
<gene>
    <name evidence="3" type="primary">dprA</name>
    <name evidence="3" type="ORF">D0Z08_05810</name>
</gene>
<sequence>MSDDDRLARVTLSVVGEPGETRLLNLAADLGPRGLLDALHEQSEERDLFAAVSSRLAEVEPERELEQAARAGIRFVTPSDPEWPQQLGDLATAGALQARGGVPVGLWVKGPLPLTELAGSVAVVGSRSSTSYGERVAGDIAAVVGLAGRVTVSGGAFGIDYASHRGAVSTSSPTAAVLACGADRVYPAAHREMLTYLGREHAVVSEAPLGAAPHRVRFLARNRLIAALTRGTVVVEAAARSGALNTANWAQRLNRFVMGVPGPVTSACSVGIHHLIRTGGATLVTNGEDVLELVAKAGEHLAADPRGPEQARDVLSFTDRQVLDAVPVAVGAHVHSIAKVAGLADAEVRPILDRLEEQGFVEPDEGGWRLGVVART</sequence>
<dbReference type="AlphaFoldDB" id="A0A417Y554"/>
<dbReference type="NCBIfam" id="TIGR00732">
    <property type="entry name" value="dprA"/>
    <property type="match status" value="1"/>
</dbReference>
<protein>
    <submittedName>
        <fullName evidence="3">DNA-protecting protein DprA</fullName>
    </submittedName>
</protein>
<organism evidence="3 4">
    <name type="scientific">Nocardioides immobilis</name>
    <dbReference type="NCBI Taxonomy" id="2049295"/>
    <lineage>
        <taxon>Bacteria</taxon>
        <taxon>Bacillati</taxon>
        <taxon>Actinomycetota</taxon>
        <taxon>Actinomycetes</taxon>
        <taxon>Propionibacteriales</taxon>
        <taxon>Nocardioidaceae</taxon>
        <taxon>Nocardioides</taxon>
    </lineage>
</organism>
<accession>A0A417Y554</accession>
<dbReference type="OrthoDB" id="9785707at2"/>
<evidence type="ECO:0000313" key="4">
    <source>
        <dbReference type="Proteomes" id="UP000283644"/>
    </source>
</evidence>
<dbReference type="PANTHER" id="PTHR43022:SF1">
    <property type="entry name" value="PROTEIN SMF"/>
    <property type="match status" value="1"/>
</dbReference>
<dbReference type="RefSeq" id="WP_118923611.1">
    <property type="nucleotide sequence ID" value="NZ_QXGH01000011.1"/>
</dbReference>
<dbReference type="GO" id="GO:0009294">
    <property type="term" value="P:DNA-mediated transformation"/>
    <property type="evidence" value="ECO:0007669"/>
    <property type="project" value="InterPro"/>
</dbReference>
<dbReference type="Pfam" id="PF02481">
    <property type="entry name" value="DNA_processg_A"/>
    <property type="match status" value="1"/>
</dbReference>